<gene>
    <name evidence="2" type="ORF">CM19_07130</name>
</gene>
<dbReference type="PANTHER" id="PTHR43666">
    <property type="entry name" value="TLDD PROTEIN"/>
    <property type="match status" value="1"/>
</dbReference>
<dbReference type="PANTHER" id="PTHR43666:SF1">
    <property type="entry name" value="CONSERVED PROTEIN"/>
    <property type="match status" value="1"/>
</dbReference>
<dbReference type="AlphaFoldDB" id="A0A031LPF7"/>
<comment type="caution">
    <text evidence="2">The sequence shown here is derived from an EMBL/GenBank/DDBJ whole genome shotgun (WGS) entry which is preliminary data.</text>
</comment>
<evidence type="ECO:0000313" key="3">
    <source>
        <dbReference type="Proteomes" id="UP000024332"/>
    </source>
</evidence>
<dbReference type="Proteomes" id="UP000024332">
    <property type="component" value="Unassembled WGS sequence"/>
</dbReference>
<dbReference type="OrthoDB" id="84520at2157"/>
<evidence type="ECO:0000313" key="2">
    <source>
        <dbReference type="EMBL" id="EZQ06650.1"/>
    </source>
</evidence>
<dbReference type="GO" id="GO:0006508">
    <property type="term" value="P:proteolysis"/>
    <property type="evidence" value="ECO:0007669"/>
    <property type="project" value="InterPro"/>
</dbReference>
<accession>A0A031LPF7</accession>
<organism evidence="2 3">
    <name type="scientific">Candidatus Acidianus copahuensis</name>
    <dbReference type="NCBI Taxonomy" id="1160895"/>
    <lineage>
        <taxon>Archaea</taxon>
        <taxon>Thermoproteota</taxon>
        <taxon>Thermoprotei</taxon>
        <taxon>Sulfolobales</taxon>
        <taxon>Sulfolobaceae</taxon>
        <taxon>Acidianus</taxon>
    </lineage>
</organism>
<dbReference type="SUPFAM" id="SSF111283">
    <property type="entry name" value="Putative modulator of DNA gyrase, PmbA/TldD"/>
    <property type="match status" value="1"/>
</dbReference>
<dbReference type="InterPro" id="IPR045569">
    <property type="entry name" value="Metalloprtase-TldD/E_C"/>
</dbReference>
<keyword evidence="3" id="KW-1185">Reference proteome</keyword>
<dbReference type="EMBL" id="JFZT01000041">
    <property type="protein sequence ID" value="EZQ06650.1"/>
    <property type="molecule type" value="Genomic_DNA"/>
</dbReference>
<proteinExistence type="predicted"/>
<reference evidence="2 3" key="1">
    <citation type="submission" date="2014-03" db="EMBL/GenBank/DDBJ databases">
        <title>Draft genome sequence of the novel thermoacidophilic archaea Acidianus copahuensis ALE1 strain, isolated from Copahue volcanic area in Neuquen Argentina.</title>
        <authorList>
            <person name="Urbieta M.S."/>
            <person name="Rascovan N."/>
            <person name="Castro C."/>
            <person name="Revale S."/>
            <person name="Giaveno M.A."/>
            <person name="Vazquez M.P."/>
            <person name="Donati E.R."/>
        </authorList>
    </citation>
    <scope>NUCLEOTIDE SEQUENCE [LARGE SCALE GENOMIC DNA]</scope>
    <source>
        <strain evidence="2 3">ALE1</strain>
    </source>
</reference>
<dbReference type="RefSeq" id="WP_048099681.1">
    <property type="nucleotide sequence ID" value="NZ_JFZT01000041.1"/>
</dbReference>
<protein>
    <submittedName>
        <fullName evidence="2">Peptidase U62</fullName>
    </submittedName>
</protein>
<dbReference type="STRING" id="1160895.CM19_07130"/>
<evidence type="ECO:0000259" key="1">
    <source>
        <dbReference type="Pfam" id="PF19289"/>
    </source>
</evidence>
<feature type="domain" description="Metalloprotease TldD/E C-terminal" evidence="1">
    <location>
        <begin position="191"/>
        <end position="404"/>
    </location>
</feature>
<dbReference type="InterPro" id="IPR036059">
    <property type="entry name" value="TldD/PmbA_sf"/>
</dbReference>
<dbReference type="GO" id="GO:0008237">
    <property type="term" value="F:metallopeptidase activity"/>
    <property type="evidence" value="ECO:0007669"/>
    <property type="project" value="InterPro"/>
</dbReference>
<sequence length="406" mass="45413">MNDEMIDYVKKVNAQDCAVLKFNVKRIVIKLVESKVETVQRMNDKFYLVALRKGERGFTGKLDNLEGEPTLVPSSIAPRVSDNDRQILKVKESNVDKLMDDVSPLLNLESKFPLYGIITVEKVERSLVTSSGFNGKEEGSGVSGYFRAKNGEYSGQWAFSSTNFSEKQVKDAIERANQYASITGKAQITDGKYDLVLSPLVMGNLMMDVARMASGFAIYSGMSMMNPGDKVGSDNFTLLDTPREDRPDSWAFDDEGVFTYNKAIIENGVFKQPLLNIELSPFFKANSTGNAGWLYPRAWNLEVKEGDESVDSMVSGNVILINNVWYTRFQNYVEGTFSTVARDASVVYKEGNPVGIAERIRIADSLKKIMQTEAISKERFSVRWWDAPMQGVYPFVLVKGVKVTKA</sequence>
<dbReference type="Pfam" id="PF19289">
    <property type="entry name" value="PmbA_TldD_3rd"/>
    <property type="match status" value="1"/>
</dbReference>
<name>A0A031LPF7_9CREN</name>